<dbReference type="AlphaFoldDB" id="A0AAD1UJ50"/>
<keyword evidence="3" id="KW-1185">Reference proteome</keyword>
<protein>
    <submittedName>
        <fullName evidence="2">Uncharacterized protein</fullName>
    </submittedName>
</protein>
<sequence length="290" mass="32877">MHLNESPSKINDHDKEDIPSSALDKGAGEKRKIQCIQVHLPKHLVSQQNKGNTEKLIQISSATKNLKVYRSTNNKEIVKLARQGSTKKSNSKHMVKKFTLTESKKYPGTNEKLGTSSNRSISAVFHMNKKYNSRNVSQYFKSTTNDNTEVNLPILEKIEQNSNPKKFMSMKVLKKNKNATVIKSKKRLTSLKDRIQQLYDKYYDPIEKTPTKNHLPNCEEGLSSTVSPVRCQSRNSNVSKFASLPPLSTELRFCTPTNGRCSSLAKRFHQDKKSSSSKSGILSRFNNRLT</sequence>
<gene>
    <name evidence="2" type="ORF">ECRASSUSDP1_LOCUS7663</name>
</gene>
<feature type="region of interest" description="Disordered" evidence="1">
    <location>
        <begin position="1"/>
        <end position="30"/>
    </location>
</feature>
<dbReference type="Proteomes" id="UP001295684">
    <property type="component" value="Unassembled WGS sequence"/>
</dbReference>
<comment type="caution">
    <text evidence="2">The sequence shown here is derived from an EMBL/GenBank/DDBJ whole genome shotgun (WGS) entry which is preliminary data.</text>
</comment>
<reference evidence="2" key="1">
    <citation type="submission" date="2023-07" db="EMBL/GenBank/DDBJ databases">
        <authorList>
            <consortium name="AG Swart"/>
            <person name="Singh M."/>
            <person name="Singh A."/>
            <person name="Seah K."/>
            <person name="Emmerich C."/>
        </authorList>
    </citation>
    <scope>NUCLEOTIDE SEQUENCE</scope>
    <source>
        <strain evidence="2">DP1</strain>
    </source>
</reference>
<proteinExistence type="predicted"/>
<dbReference type="EMBL" id="CAMPGE010007473">
    <property type="protein sequence ID" value="CAI2366390.1"/>
    <property type="molecule type" value="Genomic_DNA"/>
</dbReference>
<evidence type="ECO:0000256" key="1">
    <source>
        <dbReference type="SAM" id="MobiDB-lite"/>
    </source>
</evidence>
<organism evidence="2 3">
    <name type="scientific">Euplotes crassus</name>
    <dbReference type="NCBI Taxonomy" id="5936"/>
    <lineage>
        <taxon>Eukaryota</taxon>
        <taxon>Sar</taxon>
        <taxon>Alveolata</taxon>
        <taxon>Ciliophora</taxon>
        <taxon>Intramacronucleata</taxon>
        <taxon>Spirotrichea</taxon>
        <taxon>Hypotrichia</taxon>
        <taxon>Euplotida</taxon>
        <taxon>Euplotidae</taxon>
        <taxon>Moneuplotes</taxon>
    </lineage>
</organism>
<accession>A0AAD1UJ50</accession>
<evidence type="ECO:0000313" key="3">
    <source>
        <dbReference type="Proteomes" id="UP001295684"/>
    </source>
</evidence>
<name>A0AAD1UJ50_EUPCR</name>
<evidence type="ECO:0000313" key="2">
    <source>
        <dbReference type="EMBL" id="CAI2366390.1"/>
    </source>
</evidence>